<dbReference type="PROSITE" id="PS51257">
    <property type="entry name" value="PROKAR_LIPOPROTEIN"/>
    <property type="match status" value="1"/>
</dbReference>
<feature type="chain" id="PRO_5003067891" description="Lipoprotein" evidence="1">
    <location>
        <begin position="20"/>
        <end position="84"/>
    </location>
</feature>
<dbReference type="AlphaFoldDB" id="D4XX15"/>
<proteinExistence type="predicted"/>
<protein>
    <recommendedName>
        <fullName evidence="4">Lipoprotein</fullName>
    </recommendedName>
</protein>
<evidence type="ECO:0000256" key="1">
    <source>
        <dbReference type="SAM" id="SignalP"/>
    </source>
</evidence>
<evidence type="ECO:0000313" key="2">
    <source>
        <dbReference type="EMBL" id="EFF41156.1"/>
    </source>
</evidence>
<comment type="caution">
    <text evidence="2">The sequence shown here is derived from an EMBL/GenBank/DDBJ whole genome shotgun (WGS) entry which is preliminary data.</text>
</comment>
<gene>
    <name evidence="2" type="ORF">MALL_0248</name>
</gene>
<keyword evidence="1" id="KW-0732">Signal</keyword>
<evidence type="ECO:0000313" key="3">
    <source>
        <dbReference type="Proteomes" id="UP000004757"/>
    </source>
</evidence>
<evidence type="ECO:0008006" key="4">
    <source>
        <dbReference type="Google" id="ProtNLM"/>
    </source>
</evidence>
<dbReference type="EMBL" id="ADNC01000027">
    <property type="protein sequence ID" value="EFF41156.1"/>
    <property type="molecule type" value="Genomic_DNA"/>
</dbReference>
<dbReference type="Proteomes" id="UP000004757">
    <property type="component" value="Unassembled WGS sequence"/>
</dbReference>
<organism evidence="2 3">
    <name type="scientific">Mycoplasmopsis alligatoris A21JP2</name>
    <dbReference type="NCBI Taxonomy" id="747682"/>
    <lineage>
        <taxon>Bacteria</taxon>
        <taxon>Bacillati</taxon>
        <taxon>Mycoplasmatota</taxon>
        <taxon>Mycoplasmoidales</taxon>
        <taxon>Metamycoplasmataceae</taxon>
        <taxon>Mycoplasmopsis</taxon>
    </lineage>
</organism>
<name>D4XX15_9BACT</name>
<reference evidence="2 3" key="1">
    <citation type="submission" date="2010-03" db="EMBL/GenBank/DDBJ databases">
        <authorList>
            <person name="Glass J.I."/>
            <person name="Benders G.A."/>
            <person name="Durkin A.S."/>
            <person name="Farmerie W.G."/>
            <person name="Hlavinka K."/>
            <person name="Hostetler J."/>
            <person name="Jackson J."/>
            <person name="May M.A."/>
            <person name="Miller R.H."/>
            <person name="Paralanov V."/>
            <person name="Radune D."/>
            <person name="Szczypinski B."/>
            <person name="Brown D.R."/>
        </authorList>
    </citation>
    <scope>NUCLEOTIDE SEQUENCE [LARGE SCALE GENOMIC DNA]</scope>
    <source>
        <strain evidence="2 3">A21JP2</strain>
    </source>
</reference>
<feature type="signal peptide" evidence="1">
    <location>
        <begin position="1"/>
        <end position="19"/>
    </location>
</feature>
<accession>D4XX15</accession>
<sequence length="84" mass="9604">MKKRVILTLSTMSFLPVVAVVSCSNGSNTTTKPNTKQITQTQMQMQILQHLTQTQEIQTQTLEQLIQIQVNQQKLKKITLMMIM</sequence>
<keyword evidence="3" id="KW-1185">Reference proteome</keyword>